<evidence type="ECO:0000313" key="2">
    <source>
        <dbReference type="EMBL" id="KAF9954387.1"/>
    </source>
</evidence>
<dbReference type="EMBL" id="JAAAHW010006832">
    <property type="protein sequence ID" value="KAF9954387.1"/>
    <property type="molecule type" value="Genomic_DNA"/>
</dbReference>
<dbReference type="Proteomes" id="UP000749646">
    <property type="component" value="Unassembled WGS sequence"/>
</dbReference>
<comment type="caution">
    <text evidence="2">The sequence shown here is derived from an EMBL/GenBank/DDBJ whole genome shotgun (WGS) entry which is preliminary data.</text>
</comment>
<gene>
    <name evidence="2" type="ORF">BGZ65_004057</name>
</gene>
<dbReference type="OrthoDB" id="2383243at2759"/>
<name>A0A9P6IZI6_9FUNG</name>
<keyword evidence="3" id="KW-1185">Reference proteome</keyword>
<accession>A0A9P6IZI6</accession>
<protein>
    <submittedName>
        <fullName evidence="2">Uncharacterized protein</fullName>
    </submittedName>
</protein>
<evidence type="ECO:0000256" key="1">
    <source>
        <dbReference type="SAM" id="MobiDB-lite"/>
    </source>
</evidence>
<organism evidence="2 3">
    <name type="scientific">Modicella reniformis</name>
    <dbReference type="NCBI Taxonomy" id="1440133"/>
    <lineage>
        <taxon>Eukaryota</taxon>
        <taxon>Fungi</taxon>
        <taxon>Fungi incertae sedis</taxon>
        <taxon>Mucoromycota</taxon>
        <taxon>Mortierellomycotina</taxon>
        <taxon>Mortierellomycetes</taxon>
        <taxon>Mortierellales</taxon>
        <taxon>Mortierellaceae</taxon>
        <taxon>Modicella</taxon>
    </lineage>
</organism>
<sequence>DANSRFGEELTAEAKAIYVMPQLEEHLTQINHIVTSLKANSSGTAKGLPDQTYEVQKPQSPDSRL</sequence>
<dbReference type="AlphaFoldDB" id="A0A9P6IZI6"/>
<evidence type="ECO:0000313" key="3">
    <source>
        <dbReference type="Proteomes" id="UP000749646"/>
    </source>
</evidence>
<reference evidence="2" key="1">
    <citation type="journal article" date="2020" name="Fungal Divers.">
        <title>Resolving the Mortierellaceae phylogeny through synthesis of multi-gene phylogenetics and phylogenomics.</title>
        <authorList>
            <person name="Vandepol N."/>
            <person name="Liber J."/>
            <person name="Desiro A."/>
            <person name="Na H."/>
            <person name="Kennedy M."/>
            <person name="Barry K."/>
            <person name="Grigoriev I.V."/>
            <person name="Miller A.N."/>
            <person name="O'Donnell K."/>
            <person name="Stajich J.E."/>
            <person name="Bonito G."/>
        </authorList>
    </citation>
    <scope>NUCLEOTIDE SEQUENCE</scope>
    <source>
        <strain evidence="2">MES-2147</strain>
    </source>
</reference>
<feature type="region of interest" description="Disordered" evidence="1">
    <location>
        <begin position="40"/>
        <end position="65"/>
    </location>
</feature>
<proteinExistence type="predicted"/>
<feature type="compositionally biased region" description="Polar residues" evidence="1">
    <location>
        <begin position="53"/>
        <end position="65"/>
    </location>
</feature>
<feature type="non-terminal residue" evidence="2">
    <location>
        <position position="1"/>
    </location>
</feature>